<evidence type="ECO:0000313" key="2">
    <source>
        <dbReference type="Proteomes" id="UP001057402"/>
    </source>
</evidence>
<comment type="caution">
    <text evidence="1">The sequence shown here is derived from an EMBL/GenBank/DDBJ whole genome shotgun (WGS) entry which is preliminary data.</text>
</comment>
<protein>
    <submittedName>
        <fullName evidence="1">Uncharacterized protein</fullName>
    </submittedName>
</protein>
<reference evidence="2" key="1">
    <citation type="journal article" date="2023" name="Front. Plant Sci.">
        <title>Chromosomal-level genome assembly of Melastoma candidum provides insights into trichome evolution.</title>
        <authorList>
            <person name="Zhong Y."/>
            <person name="Wu W."/>
            <person name="Sun C."/>
            <person name="Zou P."/>
            <person name="Liu Y."/>
            <person name="Dai S."/>
            <person name="Zhou R."/>
        </authorList>
    </citation>
    <scope>NUCLEOTIDE SEQUENCE [LARGE SCALE GENOMIC DNA]</scope>
</reference>
<evidence type="ECO:0000313" key="1">
    <source>
        <dbReference type="EMBL" id="KAI4341426.1"/>
    </source>
</evidence>
<organism evidence="1 2">
    <name type="scientific">Melastoma candidum</name>
    <dbReference type="NCBI Taxonomy" id="119954"/>
    <lineage>
        <taxon>Eukaryota</taxon>
        <taxon>Viridiplantae</taxon>
        <taxon>Streptophyta</taxon>
        <taxon>Embryophyta</taxon>
        <taxon>Tracheophyta</taxon>
        <taxon>Spermatophyta</taxon>
        <taxon>Magnoliopsida</taxon>
        <taxon>eudicotyledons</taxon>
        <taxon>Gunneridae</taxon>
        <taxon>Pentapetalae</taxon>
        <taxon>rosids</taxon>
        <taxon>malvids</taxon>
        <taxon>Myrtales</taxon>
        <taxon>Melastomataceae</taxon>
        <taxon>Melastomatoideae</taxon>
        <taxon>Melastomateae</taxon>
        <taxon>Melastoma</taxon>
    </lineage>
</organism>
<sequence length="90" mass="10312">MEKKNFASSGAPNTSLDDKFLKYTFQRKRKRDPLLSNDGESIHGMLSRLKPSSSLDEKNVTTLSDESQDNEQLMLVAQQVRLSFHLNSYF</sequence>
<dbReference type="EMBL" id="CM042886">
    <property type="protein sequence ID" value="KAI4341426.1"/>
    <property type="molecule type" value="Genomic_DNA"/>
</dbReference>
<proteinExistence type="predicted"/>
<name>A0ACB9NZI0_9MYRT</name>
<gene>
    <name evidence="1" type="ORF">MLD38_026153</name>
</gene>
<accession>A0ACB9NZI0</accession>
<keyword evidence="2" id="KW-1185">Reference proteome</keyword>
<dbReference type="Proteomes" id="UP001057402">
    <property type="component" value="Chromosome 7"/>
</dbReference>